<dbReference type="Gene3D" id="3.40.1210.10">
    <property type="entry name" value="Survival protein SurE-like phosphatase/nucleotidase"/>
    <property type="match status" value="1"/>
</dbReference>
<dbReference type="Proteomes" id="UP001318860">
    <property type="component" value="Unassembled WGS sequence"/>
</dbReference>
<reference evidence="6 7" key="1">
    <citation type="journal article" date="2021" name="Comput. Struct. Biotechnol. J.">
        <title>De novo genome assembly of the potent medicinal plant Rehmannia glutinosa using nanopore technology.</title>
        <authorList>
            <person name="Ma L."/>
            <person name="Dong C."/>
            <person name="Song C."/>
            <person name="Wang X."/>
            <person name="Zheng X."/>
            <person name="Niu Y."/>
            <person name="Chen S."/>
            <person name="Feng W."/>
        </authorList>
    </citation>
    <scope>NUCLEOTIDE SEQUENCE [LARGE SCALE GENOMIC DNA]</scope>
    <source>
        <strain evidence="6">DH-2019</strain>
    </source>
</reference>
<keyword evidence="7" id="KW-1185">Reference proteome</keyword>
<dbReference type="PANTHER" id="PTHR30457:SF5">
    <property type="entry name" value="OS01G0709400 PROTEIN"/>
    <property type="match status" value="1"/>
</dbReference>
<proteinExistence type="inferred from homology"/>
<dbReference type="InterPro" id="IPR030048">
    <property type="entry name" value="SurE"/>
</dbReference>
<organism evidence="6 7">
    <name type="scientific">Rehmannia glutinosa</name>
    <name type="common">Chinese foxglove</name>
    <dbReference type="NCBI Taxonomy" id="99300"/>
    <lineage>
        <taxon>Eukaryota</taxon>
        <taxon>Viridiplantae</taxon>
        <taxon>Streptophyta</taxon>
        <taxon>Embryophyta</taxon>
        <taxon>Tracheophyta</taxon>
        <taxon>Spermatophyta</taxon>
        <taxon>Magnoliopsida</taxon>
        <taxon>eudicotyledons</taxon>
        <taxon>Gunneridae</taxon>
        <taxon>Pentapetalae</taxon>
        <taxon>asterids</taxon>
        <taxon>lamiids</taxon>
        <taxon>Lamiales</taxon>
        <taxon>Orobanchaceae</taxon>
        <taxon>Rehmannieae</taxon>
        <taxon>Rehmannia</taxon>
    </lineage>
</organism>
<dbReference type="Pfam" id="PF01975">
    <property type="entry name" value="SurE"/>
    <property type="match status" value="1"/>
</dbReference>
<feature type="region of interest" description="Disordered" evidence="4">
    <location>
        <begin position="21"/>
        <end position="71"/>
    </location>
</feature>
<evidence type="ECO:0000313" key="7">
    <source>
        <dbReference type="Proteomes" id="UP001318860"/>
    </source>
</evidence>
<evidence type="ECO:0000259" key="5">
    <source>
        <dbReference type="Pfam" id="PF01975"/>
    </source>
</evidence>
<feature type="domain" description="Survival protein SurE-like phosphatase/nucleotidase" evidence="5">
    <location>
        <begin position="68"/>
        <end position="253"/>
    </location>
</feature>
<name>A0ABR0URH8_REHGL</name>
<comment type="similarity">
    <text evidence="1">Belongs to the SurE nucleotidase family.</text>
</comment>
<evidence type="ECO:0000256" key="4">
    <source>
        <dbReference type="SAM" id="MobiDB-lite"/>
    </source>
</evidence>
<dbReference type="InterPro" id="IPR036523">
    <property type="entry name" value="SurE-like_sf"/>
</dbReference>
<protein>
    <recommendedName>
        <fullName evidence="5">Survival protein SurE-like phosphatase/nucleotidase domain-containing protein</fullName>
    </recommendedName>
</protein>
<comment type="caution">
    <text evidence="6">The sequence shown here is derived from an EMBL/GenBank/DDBJ whole genome shotgun (WGS) entry which is preliminary data.</text>
</comment>
<dbReference type="PANTHER" id="PTHR30457">
    <property type="entry name" value="5'-NUCLEOTIDASE SURE"/>
    <property type="match status" value="1"/>
</dbReference>
<evidence type="ECO:0000256" key="3">
    <source>
        <dbReference type="ARBA" id="ARBA00022801"/>
    </source>
</evidence>
<evidence type="ECO:0000256" key="1">
    <source>
        <dbReference type="ARBA" id="ARBA00011062"/>
    </source>
</evidence>
<dbReference type="InterPro" id="IPR002828">
    <property type="entry name" value="SurE-like_Pase/nucleotidase"/>
</dbReference>
<keyword evidence="3" id="KW-0378">Hydrolase</keyword>
<sequence>MTTPVLKNNFLPPGLVSNLQEVLSNRRPAAGSEDDGVSSKPETGDDDSAQPSSSGNEPGDDNGSKPIILVTNSDGIESPGLSCLVDALVREGVYNVHVVVPQSDKSTSGHSVSMKETVEVVSAEFNGATAYEISGTPVDCVSLALSGALFSWSKPLLHSTYKDNKSRFYSGVVAGAREALINGVPSIAISLNWKKDGSEESDFKDAVTVCLPIINAAIRDIEKEIFPKGFSLDIQVPTSPLANKGIKVTKRSLWRSTLCWQAISGTRNLAASRFGGSQPGIGMQFAQLGRDASAAGAARRLATQKKNIEVVESVGAAGKSEFKRTVKYFRAEMLDKEQDEEDEDLDFRALENGFVSVTPLSPSVHLDSETETAASDWISSALLTGQ</sequence>
<evidence type="ECO:0000256" key="2">
    <source>
        <dbReference type="ARBA" id="ARBA00022723"/>
    </source>
</evidence>
<keyword evidence="2" id="KW-0479">Metal-binding</keyword>
<dbReference type="SUPFAM" id="SSF64167">
    <property type="entry name" value="SurE-like"/>
    <property type="match status" value="1"/>
</dbReference>
<dbReference type="EMBL" id="JABTTQ020002274">
    <property type="protein sequence ID" value="KAK6125046.1"/>
    <property type="molecule type" value="Genomic_DNA"/>
</dbReference>
<gene>
    <name evidence="6" type="ORF">DH2020_041224</name>
</gene>
<evidence type="ECO:0000313" key="6">
    <source>
        <dbReference type="EMBL" id="KAK6125046.1"/>
    </source>
</evidence>
<accession>A0ABR0URH8</accession>